<evidence type="ECO:0000256" key="1">
    <source>
        <dbReference type="SAM" id="Phobius"/>
    </source>
</evidence>
<comment type="caution">
    <text evidence="3">The sequence shown here is derived from an EMBL/GenBank/DDBJ whole genome shotgun (WGS) entry which is preliminary data.</text>
</comment>
<evidence type="ECO:0000313" key="3">
    <source>
        <dbReference type="EMBL" id="MCU4741779.1"/>
    </source>
</evidence>
<keyword evidence="1" id="KW-0472">Membrane</keyword>
<reference evidence="3 5" key="1">
    <citation type="submission" date="2022-09" db="EMBL/GenBank/DDBJ databases">
        <title>Enrichment on poylsaccharides allowed isolation of novel metabolic and taxonomic groups of Haloarchaea.</title>
        <authorList>
            <person name="Sorokin D.Y."/>
            <person name="Elcheninov A.G."/>
            <person name="Khizhniak T.V."/>
            <person name="Kolganova T.V."/>
            <person name="Kublanov I.V."/>
        </authorList>
    </citation>
    <scope>NUCLEOTIDE SEQUENCE</scope>
    <source>
        <strain evidence="4 5">AArc-m2/3/4</strain>
        <strain evidence="3">AArc-xg1-1</strain>
    </source>
</reference>
<evidence type="ECO:0000259" key="2">
    <source>
        <dbReference type="Pfam" id="PF23997"/>
    </source>
</evidence>
<gene>
    <name evidence="4" type="ORF">OB955_17760</name>
    <name evidence="3" type="ORF">OB960_10265</name>
</gene>
<dbReference type="AlphaFoldDB" id="A0AAP2Z0D8"/>
<sequence length="82" mass="8534">MYKTIVVFSTLIATVGILAGFILIDVATNRAQADLADVNIGLAILGVGLIAIGSITYAFSSRFRTAGMGNAKDDTDEHSDNG</sequence>
<feature type="transmembrane region" description="Helical" evidence="1">
    <location>
        <begin position="6"/>
        <end position="26"/>
    </location>
</feature>
<evidence type="ECO:0000313" key="4">
    <source>
        <dbReference type="EMBL" id="MCU4974569.1"/>
    </source>
</evidence>
<keyword evidence="1" id="KW-0812">Transmembrane</keyword>
<dbReference type="EMBL" id="JAOPKA010000005">
    <property type="protein sequence ID" value="MCU4741779.1"/>
    <property type="molecule type" value="Genomic_DNA"/>
</dbReference>
<dbReference type="InterPro" id="IPR055739">
    <property type="entry name" value="DUF7315"/>
</dbReference>
<organism evidence="3 6">
    <name type="scientific">Natronoglomus mannanivorans</name>
    <dbReference type="NCBI Taxonomy" id="2979990"/>
    <lineage>
        <taxon>Archaea</taxon>
        <taxon>Methanobacteriati</taxon>
        <taxon>Methanobacteriota</taxon>
        <taxon>Stenosarchaea group</taxon>
        <taxon>Halobacteria</taxon>
        <taxon>Halobacteriales</taxon>
        <taxon>Natrialbaceae</taxon>
        <taxon>Natronoglomus</taxon>
    </lineage>
</organism>
<proteinExistence type="predicted"/>
<protein>
    <recommendedName>
        <fullName evidence="2">DUF7315 domain-containing protein</fullName>
    </recommendedName>
</protein>
<dbReference type="Proteomes" id="UP001320972">
    <property type="component" value="Unassembled WGS sequence"/>
</dbReference>
<dbReference type="EMBL" id="JAOPKB010000012">
    <property type="protein sequence ID" value="MCU4974569.1"/>
    <property type="molecule type" value="Genomic_DNA"/>
</dbReference>
<dbReference type="Pfam" id="PF23997">
    <property type="entry name" value="DUF7315"/>
    <property type="match status" value="1"/>
</dbReference>
<feature type="domain" description="DUF7315" evidence="2">
    <location>
        <begin position="1"/>
        <end position="77"/>
    </location>
</feature>
<accession>A0AAP2Z0D8</accession>
<keyword evidence="5" id="KW-1185">Reference proteome</keyword>
<evidence type="ECO:0000313" key="5">
    <source>
        <dbReference type="Proteomes" id="UP001320972"/>
    </source>
</evidence>
<name>A0AAP2Z0D8_9EURY</name>
<keyword evidence="1" id="KW-1133">Transmembrane helix</keyword>
<dbReference type="Proteomes" id="UP001321018">
    <property type="component" value="Unassembled WGS sequence"/>
</dbReference>
<feature type="transmembrane region" description="Helical" evidence="1">
    <location>
        <begin position="38"/>
        <end position="59"/>
    </location>
</feature>
<evidence type="ECO:0000313" key="6">
    <source>
        <dbReference type="Proteomes" id="UP001321018"/>
    </source>
</evidence>